<dbReference type="SUPFAM" id="SSF53335">
    <property type="entry name" value="S-adenosyl-L-methionine-dependent methyltransferases"/>
    <property type="match status" value="1"/>
</dbReference>
<sequence length="63" mass="7013">MGYVFDFKEAVQYDAWFSQPGNRHCFDLEIKLTLDLMDLRSGQRILDIGCGTGDLALGLAETG</sequence>
<reference evidence="1" key="1">
    <citation type="submission" date="2020-07" db="EMBL/GenBank/DDBJ databases">
        <title>Severe corrosion of carbon steel in oil field produced water can be linked to methanogenic archaea containing a special type of NiFe hydrogenase.</title>
        <authorList>
            <person name="Lahme S."/>
            <person name="Mand J."/>
            <person name="Longwell J."/>
            <person name="Smith R."/>
            <person name="Enning D."/>
        </authorList>
    </citation>
    <scope>NUCLEOTIDE SEQUENCE</scope>
    <source>
        <strain evidence="1">MIC098Bin6</strain>
    </source>
</reference>
<dbReference type="Gene3D" id="3.40.50.150">
    <property type="entry name" value="Vaccinia Virus protein VP39"/>
    <property type="match status" value="1"/>
</dbReference>
<feature type="non-terminal residue" evidence="1">
    <location>
        <position position="63"/>
    </location>
</feature>
<dbReference type="Proteomes" id="UP000706172">
    <property type="component" value="Unassembled WGS sequence"/>
</dbReference>
<accession>A0A931CZA6</accession>
<evidence type="ECO:0000313" key="2">
    <source>
        <dbReference type="Proteomes" id="UP000706172"/>
    </source>
</evidence>
<protein>
    <submittedName>
        <fullName evidence="1">Class I SAM-dependent methyltransferase</fullName>
    </submittedName>
</protein>
<dbReference type="GO" id="GO:0032259">
    <property type="term" value="P:methylation"/>
    <property type="evidence" value="ECO:0007669"/>
    <property type="project" value="UniProtKB-KW"/>
</dbReference>
<keyword evidence="1" id="KW-0808">Transferase</keyword>
<gene>
    <name evidence="1" type="ORF">H0S81_10950</name>
</gene>
<name>A0A931CZA6_9BACT</name>
<dbReference type="AlphaFoldDB" id="A0A931CZA6"/>
<evidence type="ECO:0000313" key="1">
    <source>
        <dbReference type="EMBL" id="MBG0780429.1"/>
    </source>
</evidence>
<dbReference type="EMBL" id="JACCQK010000726">
    <property type="protein sequence ID" value="MBG0780429.1"/>
    <property type="molecule type" value="Genomic_DNA"/>
</dbReference>
<dbReference type="InterPro" id="IPR029063">
    <property type="entry name" value="SAM-dependent_MTases_sf"/>
</dbReference>
<proteinExistence type="predicted"/>
<keyword evidence="1" id="KW-0489">Methyltransferase</keyword>
<organism evidence="1 2">
    <name type="scientific">Desulfotignum balticum</name>
    <dbReference type="NCBI Taxonomy" id="115781"/>
    <lineage>
        <taxon>Bacteria</taxon>
        <taxon>Pseudomonadati</taxon>
        <taxon>Thermodesulfobacteriota</taxon>
        <taxon>Desulfobacteria</taxon>
        <taxon>Desulfobacterales</taxon>
        <taxon>Desulfobacteraceae</taxon>
        <taxon>Desulfotignum</taxon>
    </lineage>
</organism>
<comment type="caution">
    <text evidence="1">The sequence shown here is derived from an EMBL/GenBank/DDBJ whole genome shotgun (WGS) entry which is preliminary data.</text>
</comment>
<dbReference type="GO" id="GO:0008168">
    <property type="term" value="F:methyltransferase activity"/>
    <property type="evidence" value="ECO:0007669"/>
    <property type="project" value="UniProtKB-KW"/>
</dbReference>